<accession>A0A9J7MM07</accession>
<comment type="similarity">
    <text evidence="1">Belongs to the TRAFAC class TrmE-Era-EngA-EngB-Septin-like GTPase superfamily. AIG1/Toc34/Toc159-like paraseptin GTPase family. IAN subfamily.</text>
</comment>
<evidence type="ECO:0000256" key="2">
    <source>
        <dbReference type="ARBA" id="ARBA00022741"/>
    </source>
</evidence>
<organism evidence="5 6">
    <name type="scientific">Branchiostoma floridae</name>
    <name type="common">Florida lancelet</name>
    <name type="synonym">Amphioxus</name>
    <dbReference type="NCBI Taxonomy" id="7739"/>
    <lineage>
        <taxon>Eukaryota</taxon>
        <taxon>Metazoa</taxon>
        <taxon>Chordata</taxon>
        <taxon>Cephalochordata</taxon>
        <taxon>Leptocardii</taxon>
        <taxon>Amphioxiformes</taxon>
        <taxon>Branchiostomatidae</taxon>
        <taxon>Branchiostoma</taxon>
    </lineage>
</organism>
<dbReference type="InterPro" id="IPR027417">
    <property type="entry name" value="P-loop_NTPase"/>
</dbReference>
<dbReference type="RefSeq" id="XP_035672155.1">
    <property type="nucleotide sequence ID" value="XM_035816262.1"/>
</dbReference>
<feature type="compositionally biased region" description="Polar residues" evidence="3">
    <location>
        <begin position="886"/>
        <end position="895"/>
    </location>
</feature>
<dbReference type="Proteomes" id="UP000001554">
    <property type="component" value="Chromosome 4"/>
</dbReference>
<dbReference type="Pfam" id="PF04548">
    <property type="entry name" value="AIG1"/>
    <property type="match status" value="1"/>
</dbReference>
<evidence type="ECO:0000313" key="6">
    <source>
        <dbReference type="RefSeq" id="XP_035672155.1"/>
    </source>
</evidence>
<name>A0A9J7MM07_BRAFL</name>
<keyword evidence="2" id="KW-0547">Nucleotide-binding</keyword>
<dbReference type="SUPFAM" id="SSF52540">
    <property type="entry name" value="P-loop containing nucleoside triphosphate hydrolases"/>
    <property type="match status" value="1"/>
</dbReference>
<dbReference type="Gene3D" id="3.40.50.2000">
    <property type="entry name" value="Glycogen Phosphorylase B"/>
    <property type="match status" value="1"/>
</dbReference>
<dbReference type="InterPro" id="IPR006703">
    <property type="entry name" value="G_AIG1"/>
</dbReference>
<dbReference type="GO" id="GO:0006508">
    <property type="term" value="P:proteolysis"/>
    <property type="evidence" value="ECO:0007669"/>
    <property type="project" value="InterPro"/>
</dbReference>
<protein>
    <submittedName>
        <fullName evidence="6">Uncharacterized protein LOC118413097</fullName>
    </submittedName>
</protein>
<evidence type="ECO:0000259" key="4">
    <source>
        <dbReference type="PROSITE" id="PS51720"/>
    </source>
</evidence>
<dbReference type="PANTHER" id="PTHR10454:SF248">
    <property type="entry name" value="CASPASE-8-LIKE"/>
    <property type="match status" value="1"/>
</dbReference>
<dbReference type="SUPFAM" id="SSF53756">
    <property type="entry name" value="UDP-Glycosyltransferase/glycogen phosphorylase"/>
    <property type="match status" value="1"/>
</dbReference>
<feature type="domain" description="AIG1-type G" evidence="4">
    <location>
        <begin position="913"/>
        <end position="1115"/>
    </location>
</feature>
<proteinExistence type="inferred from homology"/>
<dbReference type="InterPro" id="IPR002398">
    <property type="entry name" value="Pept_C14"/>
</dbReference>
<dbReference type="PROSITE" id="PS51720">
    <property type="entry name" value="G_AIG1"/>
    <property type="match status" value="1"/>
</dbReference>
<dbReference type="GeneID" id="118413097"/>
<feature type="region of interest" description="Disordered" evidence="3">
    <location>
        <begin position="826"/>
        <end position="908"/>
    </location>
</feature>
<evidence type="ECO:0000313" key="5">
    <source>
        <dbReference type="Proteomes" id="UP000001554"/>
    </source>
</evidence>
<reference evidence="6" key="2">
    <citation type="submission" date="2025-08" db="UniProtKB">
        <authorList>
            <consortium name="RefSeq"/>
        </authorList>
    </citation>
    <scope>IDENTIFICATION</scope>
    <source>
        <strain evidence="6">S238N-H82</strain>
        <tissue evidence="6">Testes</tissue>
    </source>
</reference>
<feature type="region of interest" description="Disordered" evidence="3">
    <location>
        <begin position="399"/>
        <end position="434"/>
    </location>
</feature>
<dbReference type="KEGG" id="bfo:118413097"/>
<feature type="compositionally biased region" description="Basic and acidic residues" evidence="3">
    <location>
        <begin position="896"/>
        <end position="908"/>
    </location>
</feature>
<dbReference type="Pfam" id="PF20706">
    <property type="entry name" value="GT4-conflict"/>
    <property type="match status" value="1"/>
</dbReference>
<evidence type="ECO:0000256" key="3">
    <source>
        <dbReference type="SAM" id="MobiDB-lite"/>
    </source>
</evidence>
<dbReference type="GO" id="GO:0005737">
    <property type="term" value="C:cytoplasm"/>
    <property type="evidence" value="ECO:0000318"/>
    <property type="project" value="GO_Central"/>
</dbReference>
<dbReference type="GO" id="GO:0006915">
    <property type="term" value="P:apoptotic process"/>
    <property type="evidence" value="ECO:0000318"/>
    <property type="project" value="GO_Central"/>
</dbReference>
<dbReference type="AlphaFoldDB" id="A0A9J7MM07"/>
<dbReference type="GO" id="GO:0005525">
    <property type="term" value="F:GTP binding"/>
    <property type="evidence" value="ECO:0007669"/>
    <property type="project" value="InterPro"/>
</dbReference>
<feature type="compositionally biased region" description="Basic and acidic residues" evidence="3">
    <location>
        <begin position="852"/>
        <end position="871"/>
    </location>
</feature>
<evidence type="ECO:0000256" key="1">
    <source>
        <dbReference type="ARBA" id="ARBA00008535"/>
    </source>
</evidence>
<gene>
    <name evidence="6" type="primary">LOC118413097</name>
</gene>
<dbReference type="PANTHER" id="PTHR10454">
    <property type="entry name" value="CASPASE"/>
    <property type="match status" value="1"/>
</dbReference>
<sequence>MEIPAILLLHEEYGKLKAGISSVHRQLVGTLREHVPDIPLYSTVLKATKEDKQDACNDGVELLLPSLYSEDARTPSLAWLTFDHVGRYPHIPSKVRSIVGHFDITSRAAIRIKKERFQDAKVILFAHDIPEDTEYYKGEEEAKGIGKKEKSILEDAQEADVVLSLGNKIFDHFQIQFSAIPANKRPDHFKFVPRSSKIFEDAQTEYKKSEIMVVLSIGIVTGVEKVMGLDLAAGALSIVAEKINIKWRVCVVSKDDVQTSKAIIDRSKSANLPMTLQHCDSLMDIHQHMMQAHLVLIPSRAEPFGLIGLEAIAAGVPVLISSRSGLADLIREHVNDLHNSIVDMDESEDSANVNHWAKNIKRVLENNKAAFETAARCRRELLSTEYWKESHQEFIKACTDGGNGMPQPAQVERRKRSASTAESGDGAKASKPEMPPLLPIKVEILEQVKPSVKTPKHMRNFATASEILLTEITMTDETLALLRQVVPEIKTVDDVLDIIESIKTLEKIKGVDVRSVRSGCLAFYLQCTDLAGLCKLWFMYRGGELSNMLFSCLLSEVRSQLGKRITVKATINVEDFRKAMFYRLTTSAAKGLDHTTSVDNIMTLPSPTRHVDHSSLMGLDLARFSRKDQADKGTVDISIHSVTFTARQVQTALQQVRKTEQRLSQLKHQLQLQVEKESSEAQIRSLSKQVTMLKEEKEKAQKVLLAHKVTIEQLQNTEQKVSQLELQLQTAKEGSEDLMRRLSKQVTMLTEENEKAQKDLVENKTTIEQLQDINKTRVDTLTHIIEKLTDEKEKLSNRNENLQDEVRTLRENNEALQKLLSEKTQELQLAQETSEDTAAKPESLFGQLKGKQTMERQNQADDSKRKEKQPAPEEFSSEASKEEQTDSSSATNQASDKTEHPTMKDRETAVQQEMSTNILLVGCKNNGKSHTGNAILEHEVFRVTRRGGTEKSSLGSSSLEVDGVSRKVTVVDTPGVSHEMTESEFEELVRAVKMIPEGFDAICLVWDYKDSQRNEDKEVQVFQSLHRLLGDGLYEHLVILVTHAQQEDIPEFLEGLPKDKKEITEQCNNRVIAIENRGNLANKQETLKTLIECISELSNRARRSTYSYSCPQKRKIHLGGG</sequence>
<dbReference type="GO" id="GO:0004197">
    <property type="term" value="F:cysteine-type endopeptidase activity"/>
    <property type="evidence" value="ECO:0000318"/>
    <property type="project" value="GO_Central"/>
</dbReference>
<dbReference type="Gene3D" id="3.40.50.300">
    <property type="entry name" value="P-loop containing nucleotide triphosphate hydrolases"/>
    <property type="match status" value="1"/>
</dbReference>
<keyword evidence="5" id="KW-1185">Reference proteome</keyword>
<dbReference type="GO" id="GO:0043525">
    <property type="term" value="P:positive regulation of neuron apoptotic process"/>
    <property type="evidence" value="ECO:0000318"/>
    <property type="project" value="GO_Central"/>
</dbReference>
<dbReference type="OrthoDB" id="5978504at2759"/>
<reference evidence="5" key="1">
    <citation type="journal article" date="2020" name="Nat. Ecol. Evol.">
        <title>Deeply conserved synteny resolves early events in vertebrate evolution.</title>
        <authorList>
            <person name="Simakov O."/>
            <person name="Marletaz F."/>
            <person name="Yue J.X."/>
            <person name="O'Connell B."/>
            <person name="Jenkins J."/>
            <person name="Brandt A."/>
            <person name="Calef R."/>
            <person name="Tung C.H."/>
            <person name="Huang T.K."/>
            <person name="Schmutz J."/>
            <person name="Satoh N."/>
            <person name="Yu J.K."/>
            <person name="Putnam N.H."/>
            <person name="Green R.E."/>
            <person name="Rokhsar D.S."/>
        </authorList>
    </citation>
    <scope>NUCLEOTIDE SEQUENCE [LARGE SCALE GENOMIC DNA]</scope>
    <source>
        <strain evidence="5">S238N-H82</strain>
    </source>
</reference>